<dbReference type="FunCoup" id="A0A1E5RHH6">
    <property type="interactions" value="39"/>
</dbReference>
<evidence type="ECO:0000313" key="4">
    <source>
        <dbReference type="EMBL" id="OEJ86368.1"/>
    </source>
</evidence>
<comment type="subcellular location">
    <subcellularLocation>
        <location evidence="3">Mitochondrion inner membrane</location>
    </subcellularLocation>
</comment>
<accession>A0A1E5RHH6</accession>
<comment type="function">
    <text evidence="3">Required for mitochondrial cytochrome c oxidase (COX) assembly and respiration.</text>
</comment>
<keyword evidence="5" id="KW-1185">Reference proteome</keyword>
<keyword evidence="3" id="KW-0496">Mitochondrion</keyword>
<name>A0A1E5RHH6_9ASCO</name>
<dbReference type="Pfam" id="PF08583">
    <property type="entry name" value="Cmc1"/>
    <property type="match status" value="1"/>
</dbReference>
<dbReference type="STRING" id="56408.A0A1E5RHH6"/>
<dbReference type="EMBL" id="LPNM01000006">
    <property type="protein sequence ID" value="OEJ86368.1"/>
    <property type="molecule type" value="Genomic_DNA"/>
</dbReference>
<reference evidence="5" key="1">
    <citation type="journal article" date="2016" name="Genome Announc.">
        <title>Genome sequences of three species of Hanseniaspora isolated from spontaneous wine fermentations.</title>
        <authorList>
            <person name="Sternes P.R."/>
            <person name="Lee D."/>
            <person name="Kutyna D.R."/>
            <person name="Borneman A.R."/>
        </authorList>
    </citation>
    <scope>NUCLEOTIDE SEQUENCE [LARGE SCALE GENOMIC DNA]</scope>
    <source>
        <strain evidence="5">AWRI3579</strain>
    </source>
</reference>
<evidence type="ECO:0000256" key="1">
    <source>
        <dbReference type="ARBA" id="ARBA00007347"/>
    </source>
</evidence>
<keyword evidence="3" id="KW-0143">Chaperone</keyword>
<evidence type="ECO:0000256" key="3">
    <source>
        <dbReference type="RuleBase" id="RU364104"/>
    </source>
</evidence>
<comment type="similarity">
    <text evidence="1 3">Belongs to the CMC family.</text>
</comment>
<dbReference type="AlphaFoldDB" id="A0A1E5RHH6"/>
<keyword evidence="3" id="KW-0999">Mitochondrion inner membrane</keyword>
<protein>
    <recommendedName>
        <fullName evidence="3">COX assembly mitochondrial protein</fullName>
    </recommendedName>
</protein>
<evidence type="ECO:0000313" key="5">
    <source>
        <dbReference type="Proteomes" id="UP000095728"/>
    </source>
</evidence>
<keyword evidence="3" id="KW-0472">Membrane</keyword>
<comment type="caution">
    <text evidence="4">The sequence shown here is derived from an EMBL/GenBank/DDBJ whole genome shotgun (WGS) entry which is preliminary data.</text>
</comment>
<dbReference type="GO" id="GO:0005743">
    <property type="term" value="C:mitochondrial inner membrane"/>
    <property type="evidence" value="ECO:0007669"/>
    <property type="project" value="UniProtKB-SubCell"/>
</dbReference>
<organism evidence="4 5">
    <name type="scientific">Hanseniaspora osmophila</name>
    <dbReference type="NCBI Taxonomy" id="56408"/>
    <lineage>
        <taxon>Eukaryota</taxon>
        <taxon>Fungi</taxon>
        <taxon>Dikarya</taxon>
        <taxon>Ascomycota</taxon>
        <taxon>Saccharomycotina</taxon>
        <taxon>Saccharomycetes</taxon>
        <taxon>Saccharomycodales</taxon>
        <taxon>Saccharomycodaceae</taxon>
        <taxon>Hanseniaspora</taxon>
    </lineage>
</organism>
<sequence>MSDAENTQGKRLPLWVLSQNEEHKARQNLKKMAYEKCDEYVKGMVECSKQHGLKVFPACNGPRDKMAECLLFYQTDKYLDQQKDLLVEERISNLEMQLKNQQKQ</sequence>
<proteinExistence type="inferred from homology"/>
<dbReference type="InParanoid" id="A0A1E5RHH6"/>
<gene>
    <name evidence="4" type="ORF">AWRI3579_g1475</name>
</gene>
<dbReference type="OrthoDB" id="6224010at2759"/>
<dbReference type="Proteomes" id="UP000095728">
    <property type="component" value="Unassembled WGS sequence"/>
</dbReference>
<dbReference type="InterPro" id="IPR013892">
    <property type="entry name" value="Cyt_c_biogenesis_Cmc1-like"/>
</dbReference>
<evidence type="ECO:0000256" key="2">
    <source>
        <dbReference type="ARBA" id="ARBA00023157"/>
    </source>
</evidence>
<keyword evidence="2" id="KW-1015">Disulfide bond</keyword>